<evidence type="ECO:0000313" key="3">
    <source>
        <dbReference type="Proteomes" id="UP000187455"/>
    </source>
</evidence>
<accession>A0A1R0H2E3</accession>
<organism evidence="2 3">
    <name type="scientific">Smittium mucronatum</name>
    <dbReference type="NCBI Taxonomy" id="133383"/>
    <lineage>
        <taxon>Eukaryota</taxon>
        <taxon>Fungi</taxon>
        <taxon>Fungi incertae sedis</taxon>
        <taxon>Zoopagomycota</taxon>
        <taxon>Kickxellomycotina</taxon>
        <taxon>Harpellomycetes</taxon>
        <taxon>Harpellales</taxon>
        <taxon>Legeriomycetaceae</taxon>
        <taxon>Smittium</taxon>
    </lineage>
</organism>
<gene>
    <name evidence="1" type="ORF">AYI68_g2556</name>
    <name evidence="2" type="ORF">AYI68_g2557</name>
</gene>
<proteinExistence type="predicted"/>
<evidence type="ECO:0000313" key="2">
    <source>
        <dbReference type="EMBL" id="OLY83308.1"/>
    </source>
</evidence>
<dbReference type="EMBL" id="LSSL01000964">
    <property type="protein sequence ID" value="OLY83308.1"/>
    <property type="molecule type" value="Genomic_DNA"/>
</dbReference>
<reference evidence="2" key="2">
    <citation type="submission" date="2017-01" db="EMBL/GenBank/DDBJ databases">
        <authorList>
            <person name="Mah S.A."/>
            <person name="Swanson W.J."/>
            <person name="Moy G.W."/>
            <person name="Vacquier V.D."/>
        </authorList>
    </citation>
    <scope>NUCLEOTIDE SEQUENCE</scope>
    <source>
        <strain evidence="2">ALG-7-W6</strain>
    </source>
</reference>
<keyword evidence="3" id="KW-1185">Reference proteome</keyword>
<sequence length="93" mass="10545">MAIVNKNGVACGYSVMNFRDPHIVVTGMLEKAITTYQGKPRMIFYSICNWPDGDHWIKFTIDSSVEKVRATLQHPESSIVHRDYNSIELLSDG</sequence>
<dbReference type="Proteomes" id="UP000187455">
    <property type="component" value="Unassembled WGS sequence"/>
</dbReference>
<dbReference type="EMBL" id="LSSL01000964">
    <property type="protein sequence ID" value="OLY83307.1"/>
    <property type="molecule type" value="Genomic_DNA"/>
</dbReference>
<dbReference type="AlphaFoldDB" id="A0A1R0H2E3"/>
<reference evidence="2 3" key="1">
    <citation type="journal article" date="2016" name="Mol. Biol. Evol.">
        <title>Genome-Wide Survey of Gut Fungi (Harpellales) Reveals the First Horizontally Transferred Ubiquitin Gene from a Mosquito Host.</title>
        <authorList>
            <person name="Wang Y."/>
            <person name="White M.M."/>
            <person name="Kvist S."/>
            <person name="Moncalvo J.M."/>
        </authorList>
    </citation>
    <scope>NUCLEOTIDE SEQUENCE [LARGE SCALE GENOMIC DNA]</scope>
    <source>
        <strain evidence="2 3">ALG-7-W6</strain>
    </source>
</reference>
<name>A0A1R0H2E3_9FUNG</name>
<comment type="caution">
    <text evidence="2">The sequence shown here is derived from an EMBL/GenBank/DDBJ whole genome shotgun (WGS) entry which is preliminary data.</text>
</comment>
<protein>
    <submittedName>
        <fullName evidence="2">Uncharacterized protein</fullName>
    </submittedName>
</protein>
<evidence type="ECO:0000313" key="1">
    <source>
        <dbReference type="EMBL" id="OLY83307.1"/>
    </source>
</evidence>